<dbReference type="PATRIC" id="fig|740709.3.peg.2491"/>
<dbReference type="RefSeq" id="WP_008489868.1">
    <property type="nucleotide sequence ID" value="NZ_AMRG01000019.1"/>
</dbReference>
<dbReference type="AlphaFoldDB" id="K2JWU5"/>
<dbReference type="STRING" id="740709.A10D4_12328"/>
<dbReference type="Gene3D" id="2.60.120.10">
    <property type="entry name" value="Jelly Rolls"/>
    <property type="match status" value="1"/>
</dbReference>
<dbReference type="SUPFAM" id="SSF51182">
    <property type="entry name" value="RmlC-like cupins"/>
    <property type="match status" value="1"/>
</dbReference>
<dbReference type="Pfam" id="PF12833">
    <property type="entry name" value="HTH_18"/>
    <property type="match status" value="1"/>
</dbReference>
<evidence type="ECO:0000313" key="6">
    <source>
        <dbReference type="Proteomes" id="UP000014115"/>
    </source>
</evidence>
<name>K2JWU5_9GAMM</name>
<keyword evidence="6" id="KW-1185">Reference proteome</keyword>
<dbReference type="InterPro" id="IPR009057">
    <property type="entry name" value="Homeodomain-like_sf"/>
</dbReference>
<gene>
    <name evidence="5" type="ORF">A10D4_12328</name>
</gene>
<dbReference type="InterPro" id="IPR018060">
    <property type="entry name" value="HTH_AraC"/>
</dbReference>
<dbReference type="Proteomes" id="UP000014115">
    <property type="component" value="Unassembled WGS sequence"/>
</dbReference>
<dbReference type="EMBL" id="AMRG01000019">
    <property type="protein sequence ID" value="EKE79968.1"/>
    <property type="molecule type" value="Genomic_DNA"/>
</dbReference>
<evidence type="ECO:0000256" key="3">
    <source>
        <dbReference type="ARBA" id="ARBA00023163"/>
    </source>
</evidence>
<keyword evidence="2" id="KW-0238">DNA-binding</keyword>
<accession>K2JWU5</accession>
<dbReference type="InterPro" id="IPR011051">
    <property type="entry name" value="RmlC_Cupin_sf"/>
</dbReference>
<comment type="caution">
    <text evidence="5">The sequence shown here is derived from an EMBL/GenBank/DDBJ whole genome shotgun (WGS) entry which is preliminary data.</text>
</comment>
<evidence type="ECO:0000259" key="4">
    <source>
        <dbReference type="PROSITE" id="PS01124"/>
    </source>
</evidence>
<feature type="domain" description="HTH araC/xylS-type" evidence="4">
    <location>
        <begin position="143"/>
        <end position="243"/>
    </location>
</feature>
<sequence>MAIFVHIEALSHVRQHETPWHSHSAGQFYWLTRGIFVIETEQAQWTLTSGSLGWFPEKLAHKARALSTVQGYIFRVNSMDNMALHNKPKICRIDFFIQAILQKLTSLAVDYPTEYLAHLTELLAYEAMRTAELSLCLPLPADRRARHIADELLEEPASQKSQAALANKWGVSIRTLSRLFMEQTGLSFSQWRQQAKLLTSLQWIDAGLAISEVSALCGYATVSAYIKAFRERFRETPRQFQVKVN</sequence>
<dbReference type="PANTHER" id="PTHR11019:SF159">
    <property type="entry name" value="TRANSCRIPTIONAL REGULATOR-RELATED"/>
    <property type="match status" value="1"/>
</dbReference>
<evidence type="ECO:0000256" key="1">
    <source>
        <dbReference type="ARBA" id="ARBA00023015"/>
    </source>
</evidence>
<evidence type="ECO:0000256" key="2">
    <source>
        <dbReference type="ARBA" id="ARBA00023125"/>
    </source>
</evidence>
<dbReference type="SMART" id="SM00342">
    <property type="entry name" value="HTH_ARAC"/>
    <property type="match status" value="1"/>
</dbReference>
<keyword evidence="1" id="KW-0805">Transcription regulation</keyword>
<organism evidence="5 6">
    <name type="scientific">Idiomarina xiamenensis 10-D-4</name>
    <dbReference type="NCBI Taxonomy" id="740709"/>
    <lineage>
        <taxon>Bacteria</taxon>
        <taxon>Pseudomonadati</taxon>
        <taxon>Pseudomonadota</taxon>
        <taxon>Gammaproteobacteria</taxon>
        <taxon>Alteromonadales</taxon>
        <taxon>Idiomarinaceae</taxon>
        <taxon>Idiomarina</taxon>
    </lineage>
</organism>
<dbReference type="PANTHER" id="PTHR11019">
    <property type="entry name" value="HTH-TYPE TRANSCRIPTIONAL REGULATOR NIMR"/>
    <property type="match status" value="1"/>
</dbReference>
<dbReference type="Gene3D" id="1.10.10.60">
    <property type="entry name" value="Homeodomain-like"/>
    <property type="match status" value="2"/>
</dbReference>
<dbReference type="InterPro" id="IPR018062">
    <property type="entry name" value="HTH_AraC-typ_CS"/>
</dbReference>
<keyword evidence="3" id="KW-0804">Transcription</keyword>
<dbReference type="GO" id="GO:0043565">
    <property type="term" value="F:sequence-specific DNA binding"/>
    <property type="evidence" value="ECO:0007669"/>
    <property type="project" value="InterPro"/>
</dbReference>
<dbReference type="PROSITE" id="PS00041">
    <property type="entry name" value="HTH_ARAC_FAMILY_1"/>
    <property type="match status" value="1"/>
</dbReference>
<proteinExistence type="predicted"/>
<protein>
    <submittedName>
        <fullName evidence="5">AraC family transcriptional regulator</fullName>
    </submittedName>
</protein>
<dbReference type="InterPro" id="IPR014710">
    <property type="entry name" value="RmlC-like_jellyroll"/>
</dbReference>
<evidence type="ECO:0000313" key="5">
    <source>
        <dbReference type="EMBL" id="EKE79968.1"/>
    </source>
</evidence>
<dbReference type="PROSITE" id="PS01124">
    <property type="entry name" value="HTH_ARAC_FAMILY_2"/>
    <property type="match status" value="1"/>
</dbReference>
<dbReference type="SUPFAM" id="SSF46689">
    <property type="entry name" value="Homeodomain-like"/>
    <property type="match status" value="2"/>
</dbReference>
<dbReference type="GO" id="GO:0003700">
    <property type="term" value="F:DNA-binding transcription factor activity"/>
    <property type="evidence" value="ECO:0007669"/>
    <property type="project" value="InterPro"/>
</dbReference>
<reference evidence="5 6" key="1">
    <citation type="journal article" date="2012" name="J. Bacteriol.">
        <title>Genome Sequence of Idiomarina xiamenensis Type Strain 10-D-4.</title>
        <authorList>
            <person name="Lai Q."/>
            <person name="Wang L."/>
            <person name="Wang W."/>
            <person name="Shao Z."/>
        </authorList>
    </citation>
    <scope>NUCLEOTIDE SEQUENCE [LARGE SCALE GENOMIC DNA]</scope>
    <source>
        <strain evidence="5 6">10-D-4</strain>
    </source>
</reference>
<dbReference type="eggNOG" id="COG2207">
    <property type="taxonomic scope" value="Bacteria"/>
</dbReference>